<dbReference type="EMBL" id="BK015047">
    <property type="protein sequence ID" value="DAD88759.1"/>
    <property type="molecule type" value="Genomic_DNA"/>
</dbReference>
<proteinExistence type="predicted"/>
<reference evidence="1" key="1">
    <citation type="journal article" date="2021" name="Proc. Natl. Acad. Sci. U.S.A.">
        <title>A Catalog of Tens of Thousands of Viruses from Human Metagenomes Reveals Hidden Associations with Chronic Diseases.</title>
        <authorList>
            <person name="Tisza M.J."/>
            <person name="Buck C.B."/>
        </authorList>
    </citation>
    <scope>NUCLEOTIDE SEQUENCE</scope>
    <source>
        <strain evidence="1">CtZSu31</strain>
    </source>
</reference>
<accession>A0A8S5N347</accession>
<evidence type="ECO:0000313" key="1">
    <source>
        <dbReference type="EMBL" id="DAD88759.1"/>
    </source>
</evidence>
<sequence length="130" mass="13600">MAFKIHMTDDNRVPGIEYLPAAAITPKIGMALIQSGGNLTTASGTTAPTYISMCEKDSACAAGDIIPVIRVNKDMMFETAFSAAATALKLGDKVTINTDGLTVTATKTNGVAEIVYMEGMAAGDMCLVRF</sequence>
<protein>
    <submittedName>
        <fullName evidence="1">Uncharacterized protein</fullName>
    </submittedName>
</protein>
<name>A0A8S5N347_9CAUD</name>
<organism evidence="1">
    <name type="scientific">Myoviridae sp. ctZSu31</name>
    <dbReference type="NCBI Taxonomy" id="2826665"/>
    <lineage>
        <taxon>Viruses</taxon>
        <taxon>Duplodnaviria</taxon>
        <taxon>Heunggongvirae</taxon>
        <taxon>Uroviricota</taxon>
        <taxon>Caudoviricetes</taxon>
    </lineage>
</organism>